<name>A0ABT3VZS9_9ENTR</name>
<sequence>MTDGSVSMAAMASETAKVEVENNSLGLLVRGCAVAAPCRTKVAEQLLEIGAKAGLAGLTGAAVKDMADKMTSDELEHLVTLEMMGNDEITSKYLNSLQDKCGSGSASNPNIGKAHHG</sequence>
<proteinExistence type="predicted"/>
<comment type="caution">
    <text evidence="1">The sequence shown here is derived from an EMBL/GenBank/DDBJ whole genome shotgun (WGS) entry which is preliminary data.</text>
</comment>
<reference evidence="1" key="1">
    <citation type="submission" date="2022-11" db="EMBL/GenBank/DDBJ databases">
        <title>Biodiversity and phylogenetic relationships of bacteria.</title>
        <authorList>
            <person name="Machado R.A.R."/>
            <person name="Bhat A."/>
            <person name="Loulou A."/>
            <person name="Kallel S."/>
        </authorList>
    </citation>
    <scope>NUCLEOTIDE SEQUENCE</scope>
    <source>
        <strain evidence="1">E-TC7</strain>
    </source>
</reference>
<protein>
    <submittedName>
        <fullName evidence="1">Uncharacterized protein</fullName>
    </submittedName>
</protein>
<evidence type="ECO:0000313" key="2">
    <source>
        <dbReference type="Proteomes" id="UP001146015"/>
    </source>
</evidence>
<accession>A0ABT3VZS9</accession>
<dbReference type="RefSeq" id="WP_266179466.1">
    <property type="nucleotide sequence ID" value="NZ_JAPKNE010000005.1"/>
</dbReference>
<keyword evidence="2" id="KW-1185">Reference proteome</keyword>
<dbReference type="EMBL" id="JAPKNE010000005">
    <property type="protein sequence ID" value="MCX5575270.1"/>
    <property type="molecule type" value="Genomic_DNA"/>
</dbReference>
<evidence type="ECO:0000313" key="1">
    <source>
        <dbReference type="EMBL" id="MCX5575270.1"/>
    </source>
</evidence>
<gene>
    <name evidence="1" type="ORF">OSH03_15015</name>
</gene>
<dbReference type="Proteomes" id="UP001146015">
    <property type="component" value="Unassembled WGS sequence"/>
</dbReference>
<organism evidence="1 2">
    <name type="scientific">Enterobacter nematophilus</name>
    <dbReference type="NCBI Taxonomy" id="2994648"/>
    <lineage>
        <taxon>Bacteria</taxon>
        <taxon>Pseudomonadati</taxon>
        <taxon>Pseudomonadota</taxon>
        <taxon>Gammaproteobacteria</taxon>
        <taxon>Enterobacterales</taxon>
        <taxon>Enterobacteriaceae</taxon>
        <taxon>Enterobacter</taxon>
    </lineage>
</organism>